<dbReference type="EMBL" id="FUWU01000085">
    <property type="protein sequence ID" value="SKA18755.1"/>
    <property type="molecule type" value="Genomic_DNA"/>
</dbReference>
<evidence type="ECO:0000313" key="1">
    <source>
        <dbReference type="EMBL" id="SKA18755.1"/>
    </source>
</evidence>
<protein>
    <submittedName>
        <fullName evidence="1">Uncharacterized protein</fullName>
    </submittedName>
</protein>
<accession>A0A1T4RRW6</accession>
<name>A0A1T4RRW6_9BACT</name>
<reference evidence="1 2" key="1">
    <citation type="submission" date="2017-02" db="EMBL/GenBank/DDBJ databases">
        <authorList>
            <person name="Peterson S.W."/>
        </authorList>
    </citation>
    <scope>NUCLEOTIDE SEQUENCE [LARGE SCALE GENOMIC DNA]</scope>
    <source>
        <strain evidence="1 2">ATCC 43854</strain>
    </source>
</reference>
<organism evidence="1 2">
    <name type="scientific">Fibrobacter intestinalis</name>
    <dbReference type="NCBI Taxonomy" id="28122"/>
    <lineage>
        <taxon>Bacteria</taxon>
        <taxon>Pseudomonadati</taxon>
        <taxon>Fibrobacterota</taxon>
        <taxon>Fibrobacteria</taxon>
        <taxon>Fibrobacterales</taxon>
        <taxon>Fibrobacteraceae</taxon>
        <taxon>Fibrobacter</taxon>
    </lineage>
</organism>
<dbReference type="Proteomes" id="UP000190449">
    <property type="component" value="Unassembled WGS sequence"/>
</dbReference>
<dbReference type="AlphaFoldDB" id="A0A1T4RRW6"/>
<sequence>MKKEDILYIYALAEIALKNKKIQEKALRLIVKKLRICLNPPKLF</sequence>
<gene>
    <name evidence="1" type="ORF">SAMN02745108_02822</name>
</gene>
<proteinExistence type="predicted"/>
<evidence type="ECO:0000313" key="2">
    <source>
        <dbReference type="Proteomes" id="UP000190449"/>
    </source>
</evidence>